<keyword evidence="4" id="KW-1133">Transmembrane helix</keyword>
<protein>
    <submittedName>
        <fullName evidence="5">Glycosyltransferase</fullName>
        <ecNumber evidence="5">2.4.-.-</ecNumber>
    </submittedName>
</protein>
<feature type="transmembrane region" description="Helical" evidence="4">
    <location>
        <begin position="365"/>
        <end position="393"/>
    </location>
</feature>
<evidence type="ECO:0000256" key="3">
    <source>
        <dbReference type="ARBA" id="ARBA00022679"/>
    </source>
</evidence>
<dbReference type="Proteomes" id="UP001597131">
    <property type="component" value="Unassembled WGS sequence"/>
</dbReference>
<dbReference type="EC" id="2.4.-.-" evidence="5"/>
<keyword evidence="2 5" id="KW-0328">Glycosyltransferase</keyword>
<evidence type="ECO:0000256" key="4">
    <source>
        <dbReference type="SAM" id="Phobius"/>
    </source>
</evidence>
<dbReference type="PANTHER" id="PTHR43630">
    <property type="entry name" value="POLY-BETA-1,6-N-ACETYL-D-GLUCOSAMINE SYNTHASE"/>
    <property type="match status" value="1"/>
</dbReference>
<dbReference type="InterPro" id="IPR029044">
    <property type="entry name" value="Nucleotide-diphossugar_trans"/>
</dbReference>
<accession>A0ABW3NP59</accession>
<proteinExistence type="inferred from homology"/>
<evidence type="ECO:0000313" key="6">
    <source>
        <dbReference type="Proteomes" id="UP001597131"/>
    </source>
</evidence>
<sequence length="483" mass="55109">MLNDWDPGILVDFVFWALNFGFFVYGLLLISFYFTGIFLAKRAADRNKKRSDFLQVSDIVSATDIPSVTLIAPAYNEGLTIIENVKSLLSIQYPYYDLIVVNDGSKDDMLEKLIREFELEPGDATFITQPIPTASVNYIYKSRNKKYAHLTVLDKNNGGRADAINAGVNFSSTELVVCTDADCIIEQDALLKMVRPYLEENDKEIVACGGGIGIANDSLIRDGILKELRLPKKLVPTIQVVEYMRAFLLGRMAWSEVNGLLLVSGAFGMYPRKRMIEVGGFDAKTVGEDLELCIRLRMHMEEQKLPYKVVYLPETLCWTEAPSDYGIFIKQRDRWARGLWETLSSHRKVFLNPKYRYMGFIYFPYWLIFEFGAPIVEFAGLVAIIVFTILGLINWSTAILLFTFVYLLGCIFSTAAIFMYVKRFNDYTQPKQIVELLLAAYLEPFLFHPVLVYGQIKGYWKMLFGIKSGWGDMTRKGFNVSDN</sequence>
<dbReference type="CDD" id="cd06423">
    <property type="entry name" value="CESA_like"/>
    <property type="match status" value="1"/>
</dbReference>
<dbReference type="PANTHER" id="PTHR43630:SF1">
    <property type="entry name" value="POLY-BETA-1,6-N-ACETYL-D-GLUCOSAMINE SYNTHASE"/>
    <property type="match status" value="1"/>
</dbReference>
<feature type="transmembrane region" description="Helical" evidence="4">
    <location>
        <begin position="433"/>
        <end position="456"/>
    </location>
</feature>
<dbReference type="RefSeq" id="WP_380744368.1">
    <property type="nucleotide sequence ID" value="NZ_JBHTLI010000001.1"/>
</dbReference>
<keyword evidence="4" id="KW-0812">Transmembrane</keyword>
<feature type="transmembrane region" description="Helical" evidence="4">
    <location>
        <begin position="399"/>
        <end position="421"/>
    </location>
</feature>
<organism evidence="5 6">
    <name type="scientific">Salegentibacter chungangensis</name>
    <dbReference type="NCBI Taxonomy" id="1335724"/>
    <lineage>
        <taxon>Bacteria</taxon>
        <taxon>Pseudomonadati</taxon>
        <taxon>Bacteroidota</taxon>
        <taxon>Flavobacteriia</taxon>
        <taxon>Flavobacteriales</taxon>
        <taxon>Flavobacteriaceae</taxon>
        <taxon>Salegentibacter</taxon>
    </lineage>
</organism>
<gene>
    <name evidence="5" type="ORF">ACFQ3Q_07280</name>
</gene>
<keyword evidence="6" id="KW-1185">Reference proteome</keyword>
<comment type="caution">
    <text evidence="5">The sequence shown here is derived from an EMBL/GenBank/DDBJ whole genome shotgun (WGS) entry which is preliminary data.</text>
</comment>
<comment type="similarity">
    <text evidence="1">Belongs to the glycosyltransferase 2 family.</text>
</comment>
<keyword evidence="4" id="KW-0472">Membrane</keyword>
<dbReference type="Pfam" id="PF13641">
    <property type="entry name" value="Glyco_tranf_2_3"/>
    <property type="match status" value="1"/>
</dbReference>
<dbReference type="Gene3D" id="3.90.550.10">
    <property type="entry name" value="Spore Coat Polysaccharide Biosynthesis Protein SpsA, Chain A"/>
    <property type="match status" value="1"/>
</dbReference>
<feature type="transmembrane region" description="Helical" evidence="4">
    <location>
        <begin position="20"/>
        <end position="40"/>
    </location>
</feature>
<evidence type="ECO:0000313" key="5">
    <source>
        <dbReference type="EMBL" id="MFD1095543.1"/>
    </source>
</evidence>
<reference evidence="6" key="1">
    <citation type="journal article" date="2019" name="Int. J. Syst. Evol. Microbiol.">
        <title>The Global Catalogue of Microorganisms (GCM) 10K type strain sequencing project: providing services to taxonomists for standard genome sequencing and annotation.</title>
        <authorList>
            <consortium name="The Broad Institute Genomics Platform"/>
            <consortium name="The Broad Institute Genome Sequencing Center for Infectious Disease"/>
            <person name="Wu L."/>
            <person name="Ma J."/>
        </authorList>
    </citation>
    <scope>NUCLEOTIDE SEQUENCE [LARGE SCALE GENOMIC DNA]</scope>
    <source>
        <strain evidence="6">CCUG 64793</strain>
    </source>
</reference>
<dbReference type="EMBL" id="JBHTLI010000001">
    <property type="protein sequence ID" value="MFD1095543.1"/>
    <property type="molecule type" value="Genomic_DNA"/>
</dbReference>
<name>A0ABW3NP59_9FLAO</name>
<dbReference type="SUPFAM" id="SSF53448">
    <property type="entry name" value="Nucleotide-diphospho-sugar transferases"/>
    <property type="match status" value="1"/>
</dbReference>
<evidence type="ECO:0000256" key="2">
    <source>
        <dbReference type="ARBA" id="ARBA00022676"/>
    </source>
</evidence>
<dbReference type="GO" id="GO:0016757">
    <property type="term" value="F:glycosyltransferase activity"/>
    <property type="evidence" value="ECO:0007669"/>
    <property type="project" value="UniProtKB-KW"/>
</dbReference>
<keyword evidence="3 5" id="KW-0808">Transferase</keyword>
<evidence type="ECO:0000256" key="1">
    <source>
        <dbReference type="ARBA" id="ARBA00006739"/>
    </source>
</evidence>